<evidence type="ECO:0000256" key="3">
    <source>
        <dbReference type="ARBA" id="ARBA00022573"/>
    </source>
</evidence>
<dbReference type="InterPro" id="IPR006364">
    <property type="entry name" value="CobI/CbiL/CobIJ_dom"/>
</dbReference>
<evidence type="ECO:0000256" key="5">
    <source>
        <dbReference type="ARBA" id="ARBA00022679"/>
    </source>
</evidence>
<dbReference type="Gene3D" id="3.30.950.10">
    <property type="entry name" value="Methyltransferase, Cobalt-precorrin-4 Transmethylase, Domain 2"/>
    <property type="match status" value="1"/>
</dbReference>
<dbReference type="InterPro" id="IPR014777">
    <property type="entry name" value="4pyrrole_Mease_sub1"/>
</dbReference>
<dbReference type="GO" id="GO:0009236">
    <property type="term" value="P:cobalamin biosynthetic process"/>
    <property type="evidence" value="ECO:0007669"/>
    <property type="project" value="UniProtKB-UniRule"/>
</dbReference>
<dbReference type="Proteomes" id="UP000184550">
    <property type="component" value="Unassembled WGS sequence"/>
</dbReference>
<accession>A0A7Z9DXP4</accession>
<keyword evidence="4 9" id="KW-0489">Methyltransferase</keyword>
<feature type="domain" description="Tetrapyrrole methylase" evidence="8">
    <location>
        <begin position="11"/>
        <end position="221"/>
    </location>
</feature>
<keyword evidence="10" id="KW-1185">Reference proteome</keyword>
<comment type="similarity">
    <text evidence="2 7">Belongs to the precorrin methyltransferase family.</text>
</comment>
<evidence type="ECO:0000256" key="6">
    <source>
        <dbReference type="ARBA" id="ARBA00022691"/>
    </source>
</evidence>
<reference evidence="9" key="1">
    <citation type="submission" date="2019-10" db="EMBL/GenBank/DDBJ databases">
        <authorList>
            <consortium name="Genoscope - CEA"/>
            <person name="William W."/>
        </authorList>
    </citation>
    <scope>NUCLEOTIDE SEQUENCE [LARGE SCALE GENOMIC DNA]</scope>
    <source>
        <strain evidence="9">BBR_PRJEB10992</strain>
    </source>
</reference>
<keyword evidence="3" id="KW-0169">Cobalamin biosynthesis</keyword>
<comment type="pathway">
    <text evidence="1">Cofactor biosynthesis; adenosylcobalamin biosynthesis.</text>
</comment>
<evidence type="ECO:0000313" key="9">
    <source>
        <dbReference type="EMBL" id="VXD11573.1"/>
    </source>
</evidence>
<dbReference type="Gene3D" id="3.40.1010.10">
    <property type="entry name" value="Cobalt-precorrin-4 Transmethylase, Domain 1"/>
    <property type="match status" value="1"/>
</dbReference>
<evidence type="ECO:0000256" key="4">
    <source>
        <dbReference type="ARBA" id="ARBA00022603"/>
    </source>
</evidence>
<evidence type="ECO:0000256" key="1">
    <source>
        <dbReference type="ARBA" id="ARBA00004953"/>
    </source>
</evidence>
<comment type="caution">
    <text evidence="9">The sequence shown here is derived from an EMBL/GenBank/DDBJ whole genome shotgun (WGS) entry which is preliminary data.</text>
</comment>
<proteinExistence type="inferred from homology"/>
<keyword evidence="6" id="KW-0949">S-adenosyl-L-methionine</keyword>
<dbReference type="InterPro" id="IPR000878">
    <property type="entry name" value="4pyrrol_Mease"/>
</dbReference>
<dbReference type="SUPFAM" id="SSF53790">
    <property type="entry name" value="Tetrapyrrole methylase"/>
    <property type="match status" value="1"/>
</dbReference>
<dbReference type="EMBL" id="CZCU02000046">
    <property type="protein sequence ID" value="VXD11573.1"/>
    <property type="molecule type" value="Genomic_DNA"/>
</dbReference>
<sequence length="242" mass="26879">MFNHRSQSLGKLYGIGVGPGDPELITLKGYHLLQRVPIVAFPAGVGDKPGIAEQIITPWLNSDQLKLPLTFPYIQDDALLNQAWQQAAETVWPYLQQGQDVAFVSEGDVSFYSTFTYLAQTLQKLRPEVIVQAIPGICSPLAAVASLGIPLTIRDQKLAILPAIYAIADLETNLHQADVVVLMKLSSVYEQVWDVLQRYNLLEQAYVVERATLPNQVIYAGLSDRPHLHLSYFSILIVKTQP</sequence>
<dbReference type="InterPro" id="IPR035996">
    <property type="entry name" value="4pyrrol_Methylase_sf"/>
</dbReference>
<evidence type="ECO:0000259" key="8">
    <source>
        <dbReference type="Pfam" id="PF00590"/>
    </source>
</evidence>
<dbReference type="EC" id="2.1.1.130" evidence="9"/>
<dbReference type="PIRSF" id="PIRSF036427">
    <property type="entry name" value="Precrrn-2_mtase"/>
    <property type="match status" value="1"/>
</dbReference>
<name>A0A7Z9DXP4_9CYAN</name>
<dbReference type="Pfam" id="PF00590">
    <property type="entry name" value="TP_methylase"/>
    <property type="match status" value="1"/>
</dbReference>
<dbReference type="CDD" id="cd11645">
    <property type="entry name" value="Precorrin_2_C20_MT"/>
    <property type="match status" value="1"/>
</dbReference>
<evidence type="ECO:0000256" key="2">
    <source>
        <dbReference type="ARBA" id="ARBA00005879"/>
    </source>
</evidence>
<dbReference type="InterPro" id="IPR012382">
    <property type="entry name" value="CobI/CbiL"/>
</dbReference>
<protein>
    <submittedName>
        <fullName evidence="9">Precorrin-2 methyltransferase</fullName>
        <ecNumber evidence="9">2.1.1.130</ecNumber>
    </submittedName>
</protein>
<dbReference type="NCBIfam" id="TIGR01467">
    <property type="entry name" value="cobI_cbiL"/>
    <property type="match status" value="1"/>
</dbReference>
<dbReference type="OrthoDB" id="9804789at2"/>
<dbReference type="UniPathway" id="UPA00148"/>
<dbReference type="PANTHER" id="PTHR43467:SF2">
    <property type="entry name" value="COBALT-PRECORRIN-2 C(20)-METHYLTRANSFERASE"/>
    <property type="match status" value="1"/>
</dbReference>
<dbReference type="PANTHER" id="PTHR43467">
    <property type="entry name" value="COBALT-PRECORRIN-2 C(20)-METHYLTRANSFERASE"/>
    <property type="match status" value="1"/>
</dbReference>
<evidence type="ECO:0000256" key="7">
    <source>
        <dbReference type="PIRNR" id="PIRNR036427"/>
    </source>
</evidence>
<dbReference type="AlphaFoldDB" id="A0A7Z9DXP4"/>
<gene>
    <name evidence="9" type="ORF">PL8927_140189</name>
</gene>
<evidence type="ECO:0000313" key="10">
    <source>
        <dbReference type="Proteomes" id="UP000184550"/>
    </source>
</evidence>
<dbReference type="InterPro" id="IPR014776">
    <property type="entry name" value="4pyrrole_Mease_sub2"/>
</dbReference>
<dbReference type="GO" id="GO:0030788">
    <property type="term" value="F:precorrin-2 C20-methyltransferase activity"/>
    <property type="evidence" value="ECO:0007669"/>
    <property type="project" value="UniProtKB-EC"/>
</dbReference>
<dbReference type="GO" id="GO:0032259">
    <property type="term" value="P:methylation"/>
    <property type="evidence" value="ECO:0007669"/>
    <property type="project" value="UniProtKB-KW"/>
</dbReference>
<organism evidence="9 10">
    <name type="scientific">Planktothrix serta PCC 8927</name>
    <dbReference type="NCBI Taxonomy" id="671068"/>
    <lineage>
        <taxon>Bacteria</taxon>
        <taxon>Bacillati</taxon>
        <taxon>Cyanobacteriota</taxon>
        <taxon>Cyanophyceae</taxon>
        <taxon>Oscillatoriophycideae</taxon>
        <taxon>Oscillatoriales</taxon>
        <taxon>Microcoleaceae</taxon>
        <taxon>Planktothrix</taxon>
    </lineage>
</organism>
<dbReference type="RefSeq" id="WP_083617666.1">
    <property type="nucleotide sequence ID" value="NZ_LR734832.1"/>
</dbReference>
<keyword evidence="5 9" id="KW-0808">Transferase</keyword>
<dbReference type="NCBIfam" id="NF004614">
    <property type="entry name" value="PRK05948.1"/>
    <property type="match status" value="1"/>
</dbReference>